<keyword evidence="11" id="KW-1185">Reference proteome</keyword>
<dbReference type="InterPro" id="IPR050303">
    <property type="entry name" value="GatZ_KbaZ_carbometab"/>
</dbReference>
<keyword evidence="5" id="KW-0598">Phosphotransferase system</keyword>
<dbReference type="InterPro" id="IPR004700">
    <property type="entry name" value="PTS_IIC_man"/>
</dbReference>
<feature type="transmembrane region" description="Helical" evidence="9">
    <location>
        <begin position="178"/>
        <end position="199"/>
    </location>
</feature>
<evidence type="ECO:0000256" key="6">
    <source>
        <dbReference type="ARBA" id="ARBA00022692"/>
    </source>
</evidence>
<proteinExistence type="predicted"/>
<sequence length="259" mass="27113">MLVQALLIGLWAGILGMEMFNGLFHFHRPIFAGIIVGVILGDVQTGIIAGATFELFFAGMVPLAGAQPPNVVIAGIIGTAFAIITKQSAEVSLGVALPFGLAVQAAITFLFTIFSGFMKKADKAAEEADPKGIAKVNYIALLSLFSFYFVVAFLPIYLGADSAKGLVDVLNSTAAGKLIIGGLGVAGAMMPAVGFATLLKIMLKKQYAAFLIIGFMLSAYGKLDILPIALIGGAIAAYDYFLNEKKGNVTKKEVPSRGI</sequence>
<feature type="transmembrane region" description="Helical" evidence="9">
    <location>
        <begin position="138"/>
        <end position="158"/>
    </location>
</feature>
<keyword evidence="6 9" id="KW-0812">Transmembrane</keyword>
<dbReference type="PROSITE" id="PS51106">
    <property type="entry name" value="PTS_EIIC_TYPE_4"/>
    <property type="match status" value="1"/>
</dbReference>
<evidence type="ECO:0000313" key="11">
    <source>
        <dbReference type="Proteomes" id="UP001501510"/>
    </source>
</evidence>
<gene>
    <name evidence="10" type="primary">agaW</name>
    <name evidence="10" type="ORF">GCM10008906_26980</name>
</gene>
<evidence type="ECO:0000256" key="3">
    <source>
        <dbReference type="ARBA" id="ARBA00022475"/>
    </source>
</evidence>
<evidence type="ECO:0000256" key="5">
    <source>
        <dbReference type="ARBA" id="ARBA00022683"/>
    </source>
</evidence>
<dbReference type="EMBL" id="BAAACG010000010">
    <property type="protein sequence ID" value="GAA0743336.1"/>
    <property type="molecule type" value="Genomic_DNA"/>
</dbReference>
<dbReference type="InterPro" id="IPR047835">
    <property type="entry name" value="PTS_IIC_GalNAc_AgaW-like"/>
</dbReference>
<dbReference type="Pfam" id="PF03609">
    <property type="entry name" value="EII-Sor"/>
    <property type="match status" value="1"/>
</dbReference>
<evidence type="ECO:0000256" key="4">
    <source>
        <dbReference type="ARBA" id="ARBA00022597"/>
    </source>
</evidence>
<keyword evidence="7 9" id="KW-1133">Transmembrane helix</keyword>
<evidence type="ECO:0000256" key="2">
    <source>
        <dbReference type="ARBA" id="ARBA00022448"/>
    </source>
</evidence>
<protein>
    <submittedName>
        <fullName evidence="10">PTS N-acetylgalactosamine transporter subunit IIC</fullName>
    </submittedName>
</protein>
<comment type="caution">
    <text evidence="10">The sequence shown here is derived from an EMBL/GenBank/DDBJ whole genome shotgun (WGS) entry which is preliminary data.</text>
</comment>
<accession>A0ABN1JNF5</accession>
<evidence type="ECO:0000256" key="8">
    <source>
        <dbReference type="ARBA" id="ARBA00023136"/>
    </source>
</evidence>
<reference evidence="10 11" key="1">
    <citation type="journal article" date="2019" name="Int. J. Syst. Evol. Microbiol.">
        <title>The Global Catalogue of Microorganisms (GCM) 10K type strain sequencing project: providing services to taxonomists for standard genome sequencing and annotation.</title>
        <authorList>
            <consortium name="The Broad Institute Genomics Platform"/>
            <consortium name="The Broad Institute Genome Sequencing Center for Infectious Disease"/>
            <person name="Wu L."/>
            <person name="Ma J."/>
        </authorList>
    </citation>
    <scope>NUCLEOTIDE SEQUENCE [LARGE SCALE GENOMIC DNA]</scope>
    <source>
        <strain evidence="10 11">JCM 1407</strain>
    </source>
</reference>
<evidence type="ECO:0000256" key="7">
    <source>
        <dbReference type="ARBA" id="ARBA00022989"/>
    </source>
</evidence>
<comment type="subcellular location">
    <subcellularLocation>
        <location evidence="1">Cell membrane</location>
        <topology evidence="1">Multi-pass membrane protein</topology>
    </subcellularLocation>
</comment>
<dbReference type="Proteomes" id="UP001501510">
    <property type="component" value="Unassembled WGS sequence"/>
</dbReference>
<feature type="transmembrane region" description="Helical" evidence="9">
    <location>
        <begin position="32"/>
        <end position="58"/>
    </location>
</feature>
<organism evidence="10 11">
    <name type="scientific">Clostridium oceanicum</name>
    <dbReference type="NCBI Taxonomy" id="1543"/>
    <lineage>
        <taxon>Bacteria</taxon>
        <taxon>Bacillati</taxon>
        <taxon>Bacillota</taxon>
        <taxon>Clostridia</taxon>
        <taxon>Eubacteriales</taxon>
        <taxon>Clostridiaceae</taxon>
        <taxon>Clostridium</taxon>
    </lineage>
</organism>
<feature type="transmembrane region" description="Helical" evidence="9">
    <location>
        <begin position="95"/>
        <end position="117"/>
    </location>
</feature>
<keyword evidence="4" id="KW-0762">Sugar transport</keyword>
<evidence type="ECO:0000313" key="10">
    <source>
        <dbReference type="EMBL" id="GAA0743336.1"/>
    </source>
</evidence>
<keyword evidence="2" id="KW-0813">Transport</keyword>
<dbReference type="NCBIfam" id="NF040757">
    <property type="entry name" value="AgaW"/>
    <property type="match status" value="1"/>
</dbReference>
<keyword evidence="8 9" id="KW-0472">Membrane</keyword>
<dbReference type="RefSeq" id="WP_343762240.1">
    <property type="nucleotide sequence ID" value="NZ_BAAACG010000010.1"/>
</dbReference>
<name>A0ABN1JNF5_9CLOT</name>
<dbReference type="PANTHER" id="PTHR32502:SF8">
    <property type="entry name" value="N-ACETYLGALACTOSAMINE PERMEASE IIC COMPONENT 1"/>
    <property type="match status" value="1"/>
</dbReference>
<keyword evidence="3" id="KW-1003">Cell membrane</keyword>
<evidence type="ECO:0000256" key="9">
    <source>
        <dbReference type="SAM" id="Phobius"/>
    </source>
</evidence>
<dbReference type="PANTHER" id="PTHR32502">
    <property type="entry name" value="N-ACETYLGALACTOSAMINE PERMEASE II COMPONENT-RELATED"/>
    <property type="match status" value="1"/>
</dbReference>
<feature type="transmembrane region" description="Helical" evidence="9">
    <location>
        <begin position="211"/>
        <end position="238"/>
    </location>
</feature>
<feature type="transmembrane region" description="Helical" evidence="9">
    <location>
        <begin position="70"/>
        <end position="89"/>
    </location>
</feature>
<evidence type="ECO:0000256" key="1">
    <source>
        <dbReference type="ARBA" id="ARBA00004651"/>
    </source>
</evidence>